<protein>
    <recommendedName>
        <fullName evidence="4">Essential protein Yae1 N-terminal domain-containing protein</fullName>
    </recommendedName>
</protein>
<proteinExistence type="predicted"/>
<evidence type="ECO:0000313" key="2">
    <source>
        <dbReference type="EMBL" id="EYF00028.1"/>
    </source>
</evidence>
<name>A0A017SSU0_9BACT</name>
<evidence type="ECO:0008006" key="4">
    <source>
        <dbReference type="Google" id="ProtNLM"/>
    </source>
</evidence>
<evidence type="ECO:0000256" key="1">
    <source>
        <dbReference type="SAM" id="MobiDB-lite"/>
    </source>
</evidence>
<evidence type="ECO:0000313" key="3">
    <source>
        <dbReference type="Proteomes" id="UP000019678"/>
    </source>
</evidence>
<organism evidence="2 3">
    <name type="scientific">Chondromyces apiculatus DSM 436</name>
    <dbReference type="NCBI Taxonomy" id="1192034"/>
    <lineage>
        <taxon>Bacteria</taxon>
        <taxon>Pseudomonadati</taxon>
        <taxon>Myxococcota</taxon>
        <taxon>Polyangia</taxon>
        <taxon>Polyangiales</taxon>
        <taxon>Polyangiaceae</taxon>
        <taxon>Chondromyces</taxon>
    </lineage>
</organism>
<feature type="region of interest" description="Disordered" evidence="1">
    <location>
        <begin position="55"/>
        <end position="88"/>
    </location>
</feature>
<gene>
    <name evidence="2" type="ORF">CAP_1617</name>
</gene>
<reference evidence="2 3" key="1">
    <citation type="submission" date="2013-05" db="EMBL/GenBank/DDBJ databases">
        <title>Genome assembly of Chondromyces apiculatus DSM 436.</title>
        <authorList>
            <person name="Sharma G."/>
            <person name="Khatri I."/>
            <person name="Kaur C."/>
            <person name="Mayilraj S."/>
            <person name="Subramanian S."/>
        </authorList>
    </citation>
    <scope>NUCLEOTIDE SEQUENCE [LARGE SCALE GENOMIC DNA]</scope>
    <source>
        <strain evidence="2 3">DSM 436</strain>
    </source>
</reference>
<dbReference type="AlphaFoldDB" id="A0A017SSU0"/>
<sequence length="88" mass="9720">MMKSGYQSQSAFARSYVAEGRQEGRQEGRDEGLREGALRAKEPCAWVLACSLSQPACSGRSDSGHRNRTAWPITSRHSRLNNPAGNWP</sequence>
<dbReference type="EMBL" id="ASRX01000143">
    <property type="protein sequence ID" value="EYF00028.1"/>
    <property type="molecule type" value="Genomic_DNA"/>
</dbReference>
<dbReference type="Proteomes" id="UP000019678">
    <property type="component" value="Unassembled WGS sequence"/>
</dbReference>
<keyword evidence="3" id="KW-1185">Reference proteome</keyword>
<comment type="caution">
    <text evidence="2">The sequence shown here is derived from an EMBL/GenBank/DDBJ whole genome shotgun (WGS) entry which is preliminary data.</text>
</comment>
<accession>A0A017SSU0</accession>